<evidence type="ECO:0000313" key="3">
    <source>
        <dbReference type="EMBL" id="MFL0249299.1"/>
    </source>
</evidence>
<dbReference type="InterPro" id="IPR043128">
    <property type="entry name" value="Rev_trsase/Diguanyl_cyclase"/>
</dbReference>
<evidence type="ECO:0000259" key="2">
    <source>
        <dbReference type="PROSITE" id="PS50887"/>
    </source>
</evidence>
<dbReference type="InterPro" id="IPR035919">
    <property type="entry name" value="EAL_sf"/>
</dbReference>
<dbReference type="Proteomes" id="UP001623592">
    <property type="component" value="Unassembled WGS sequence"/>
</dbReference>
<dbReference type="SMART" id="SM00267">
    <property type="entry name" value="GGDEF"/>
    <property type="match status" value="1"/>
</dbReference>
<dbReference type="PANTHER" id="PTHR33121">
    <property type="entry name" value="CYCLIC DI-GMP PHOSPHODIESTERASE PDEF"/>
    <property type="match status" value="1"/>
</dbReference>
<reference evidence="3 4" key="1">
    <citation type="submission" date="2024-11" db="EMBL/GenBank/DDBJ databases">
        <authorList>
            <person name="Heng Y.C."/>
            <person name="Lim A.C.H."/>
            <person name="Lee J.K.Y."/>
            <person name="Kittelmann S."/>
        </authorList>
    </citation>
    <scope>NUCLEOTIDE SEQUENCE [LARGE SCALE GENOMIC DNA]</scope>
    <source>
        <strain evidence="3 4">WILCCON 0114</strain>
    </source>
</reference>
<name>A0ABW8TED2_9CLOT</name>
<dbReference type="RefSeq" id="WP_406785972.1">
    <property type="nucleotide sequence ID" value="NZ_JBJIAA010000002.1"/>
</dbReference>
<dbReference type="SMART" id="SM00052">
    <property type="entry name" value="EAL"/>
    <property type="match status" value="1"/>
</dbReference>
<sequence>MEIENSYEKKSMKSTLKKYEKYCLKHKSGKFAVYMIEICDLKFYNYIFGYEESYTLFQTILEKVRKKFQDKFYIFQFMDCRFVVVAEQLSRNDVYLIEKEIFDVFRRKFYVKNQKIVVHVKIGVSLYPDDSEDLFKVLRYSDIALSYAKENNKIEYEVFNKSMYDEILRKQRVISEIGSALSNKELILFYQPQVNLKNMEVYGFEALIRWNHPVRGILSPMYFIDIIEQNGMINDVGKFVIYEACRQLQEWHTSGYPNISMSINISESQINGQEFLNFVKYVLEKNGVETKFLIFEITERIVLGLNEEKLNLIKKLKDIGIRIFIDDFGTKYSNLDYLNALPVDGIKIDKCFIDRLEYSQKDLAITKNIISLAHELNLEVIAEGVEKQEQLKYLSNMRCGKVQGFIFQKPISSNEVDNFLKNFKV</sequence>
<gene>
    <name evidence="3" type="ORF">ACJDT4_02610</name>
</gene>
<dbReference type="Gene3D" id="3.20.20.450">
    <property type="entry name" value="EAL domain"/>
    <property type="match status" value="1"/>
</dbReference>
<dbReference type="InterPro" id="IPR001633">
    <property type="entry name" value="EAL_dom"/>
</dbReference>
<dbReference type="SUPFAM" id="SSF141868">
    <property type="entry name" value="EAL domain-like"/>
    <property type="match status" value="1"/>
</dbReference>
<comment type="caution">
    <text evidence="3">The sequence shown here is derived from an EMBL/GenBank/DDBJ whole genome shotgun (WGS) entry which is preliminary data.</text>
</comment>
<accession>A0ABW8TED2</accession>
<protein>
    <submittedName>
        <fullName evidence="3">EAL domain-containing protein</fullName>
    </submittedName>
</protein>
<dbReference type="SUPFAM" id="SSF55073">
    <property type="entry name" value="Nucleotide cyclase"/>
    <property type="match status" value="1"/>
</dbReference>
<dbReference type="InterPro" id="IPR050706">
    <property type="entry name" value="Cyclic-di-GMP_PDE-like"/>
</dbReference>
<dbReference type="EMBL" id="JBJIAA010000002">
    <property type="protein sequence ID" value="MFL0249299.1"/>
    <property type="molecule type" value="Genomic_DNA"/>
</dbReference>
<dbReference type="InterPro" id="IPR000160">
    <property type="entry name" value="GGDEF_dom"/>
</dbReference>
<proteinExistence type="predicted"/>
<dbReference type="PROSITE" id="PS50887">
    <property type="entry name" value="GGDEF"/>
    <property type="match status" value="1"/>
</dbReference>
<feature type="domain" description="GGDEF" evidence="2">
    <location>
        <begin position="29"/>
        <end position="161"/>
    </location>
</feature>
<organism evidence="3 4">
    <name type="scientific">Clostridium neuense</name>
    <dbReference type="NCBI Taxonomy" id="1728934"/>
    <lineage>
        <taxon>Bacteria</taxon>
        <taxon>Bacillati</taxon>
        <taxon>Bacillota</taxon>
        <taxon>Clostridia</taxon>
        <taxon>Eubacteriales</taxon>
        <taxon>Clostridiaceae</taxon>
        <taxon>Clostridium</taxon>
    </lineage>
</organism>
<dbReference type="Gene3D" id="3.30.70.270">
    <property type="match status" value="1"/>
</dbReference>
<evidence type="ECO:0000313" key="4">
    <source>
        <dbReference type="Proteomes" id="UP001623592"/>
    </source>
</evidence>
<dbReference type="PANTHER" id="PTHR33121:SF70">
    <property type="entry name" value="SIGNALING PROTEIN YKOW"/>
    <property type="match status" value="1"/>
</dbReference>
<dbReference type="Pfam" id="PF00990">
    <property type="entry name" value="GGDEF"/>
    <property type="match status" value="1"/>
</dbReference>
<dbReference type="InterPro" id="IPR029787">
    <property type="entry name" value="Nucleotide_cyclase"/>
</dbReference>
<dbReference type="PROSITE" id="PS50883">
    <property type="entry name" value="EAL"/>
    <property type="match status" value="1"/>
</dbReference>
<dbReference type="Pfam" id="PF00563">
    <property type="entry name" value="EAL"/>
    <property type="match status" value="1"/>
</dbReference>
<keyword evidence="4" id="KW-1185">Reference proteome</keyword>
<feature type="domain" description="EAL" evidence="1">
    <location>
        <begin position="170"/>
        <end position="424"/>
    </location>
</feature>
<dbReference type="CDD" id="cd01948">
    <property type="entry name" value="EAL"/>
    <property type="match status" value="1"/>
</dbReference>
<evidence type="ECO:0000259" key="1">
    <source>
        <dbReference type="PROSITE" id="PS50883"/>
    </source>
</evidence>